<dbReference type="Proteomes" id="UP001374535">
    <property type="component" value="Chromosome 9"/>
</dbReference>
<keyword evidence="3" id="KW-1185">Reference proteome</keyword>
<accession>A0AAQ3MSH7</accession>
<proteinExistence type="predicted"/>
<dbReference type="EMBL" id="CP144692">
    <property type="protein sequence ID" value="WVY96849.1"/>
    <property type="molecule type" value="Genomic_DNA"/>
</dbReference>
<keyword evidence="1" id="KW-0732">Signal</keyword>
<evidence type="ECO:0008006" key="4">
    <source>
        <dbReference type="Google" id="ProtNLM"/>
    </source>
</evidence>
<protein>
    <recommendedName>
        <fullName evidence="4">Wall-associated receptor kinase galacturonan-binding domain-containing protein</fullName>
    </recommendedName>
</protein>
<gene>
    <name evidence="2" type="ORF">V8G54_029000</name>
</gene>
<name>A0AAQ3MSH7_VIGMU</name>
<sequence>MSPVHGFLLLLLFSKFMPLLLAAGDHERCPPSFPCGYLGNITFPFTITARHDCGFLSIRNCGDDNPHMPKSIQLQANGGWVQVVSIHELLSSSTTRFETFLFR</sequence>
<evidence type="ECO:0000313" key="2">
    <source>
        <dbReference type="EMBL" id="WVY96849.1"/>
    </source>
</evidence>
<feature type="chain" id="PRO_5042853038" description="Wall-associated receptor kinase galacturonan-binding domain-containing protein" evidence="1">
    <location>
        <begin position="23"/>
        <end position="103"/>
    </location>
</feature>
<organism evidence="2 3">
    <name type="scientific">Vigna mungo</name>
    <name type="common">Black gram</name>
    <name type="synonym">Phaseolus mungo</name>
    <dbReference type="NCBI Taxonomy" id="3915"/>
    <lineage>
        <taxon>Eukaryota</taxon>
        <taxon>Viridiplantae</taxon>
        <taxon>Streptophyta</taxon>
        <taxon>Embryophyta</taxon>
        <taxon>Tracheophyta</taxon>
        <taxon>Spermatophyta</taxon>
        <taxon>Magnoliopsida</taxon>
        <taxon>eudicotyledons</taxon>
        <taxon>Gunneridae</taxon>
        <taxon>Pentapetalae</taxon>
        <taxon>rosids</taxon>
        <taxon>fabids</taxon>
        <taxon>Fabales</taxon>
        <taxon>Fabaceae</taxon>
        <taxon>Papilionoideae</taxon>
        <taxon>50 kb inversion clade</taxon>
        <taxon>NPAAA clade</taxon>
        <taxon>indigoferoid/millettioid clade</taxon>
        <taxon>Phaseoleae</taxon>
        <taxon>Vigna</taxon>
    </lineage>
</organism>
<feature type="non-terminal residue" evidence="2">
    <location>
        <position position="103"/>
    </location>
</feature>
<feature type="signal peptide" evidence="1">
    <location>
        <begin position="1"/>
        <end position="22"/>
    </location>
</feature>
<evidence type="ECO:0000256" key="1">
    <source>
        <dbReference type="SAM" id="SignalP"/>
    </source>
</evidence>
<dbReference type="AlphaFoldDB" id="A0AAQ3MSH7"/>
<reference evidence="2 3" key="1">
    <citation type="journal article" date="2023" name="Life. Sci Alliance">
        <title>Evolutionary insights into 3D genome organization and epigenetic landscape of Vigna mungo.</title>
        <authorList>
            <person name="Junaid A."/>
            <person name="Singh B."/>
            <person name="Bhatia S."/>
        </authorList>
    </citation>
    <scope>NUCLEOTIDE SEQUENCE [LARGE SCALE GENOMIC DNA]</scope>
    <source>
        <strain evidence="2">Urdbean</strain>
    </source>
</reference>
<evidence type="ECO:0000313" key="3">
    <source>
        <dbReference type="Proteomes" id="UP001374535"/>
    </source>
</evidence>